<name>A0AC35UGD4_9BILA</name>
<protein>
    <submittedName>
        <fullName evidence="2">CTCHY-type domain-containing protein</fullName>
    </submittedName>
</protein>
<evidence type="ECO:0000313" key="1">
    <source>
        <dbReference type="Proteomes" id="UP000095286"/>
    </source>
</evidence>
<accession>A0AC35UGD4</accession>
<sequence>MSDYAGNRGRRGGNSRGSRGGSVRGGNSFNNASSGRGASANGPTRGRGRGGFFRHADEGYQKGISRRGGFKEDGGSVVGHKRALVPTNSDGGPPIKRGGNPNALPLGERTYTAPSETIVSKPAAPAEPKEYKRQFKQKSQKTIKMEREKRNNVVIAPKLKERVGVKMVEDENEVVPYCEHGPCILFEKPFSRDSCNVDTSYSCAVYRNDKCSFTKDLIDWAKEMEDFVAPEFDCESFEYGQATKSYKELKASGKEIFFCETCWKCFNKHACPMIGPINYDLIGNPLDFLTNAIQEDRGEAQYWFKDEVVETLWRGVQKAEVDGLLCIGTPTVFQKLKTRMPCFLLDVDERFKYFFEASEFAQFSMLVNFFYDPNGKEQLINFFKKTKKLLILCDPPFAVFIAALQKSIDKLKAMYLETSSGDMKAVHQMFVLPLFVAKHLHNVEMLDYKVTYSNHREFKNPNKTIVRLFTDLGQENFELPVPYYRHCDDCKRYVVTTNEHCDMCEKCPSKDGSTYKHCFKCERCVKPKYEHCKKCKCCHLPARCIGGKKPPFQLPAVNDDIEGDDD</sequence>
<proteinExistence type="predicted"/>
<dbReference type="WBParaSite" id="RSKR_0001064400.1">
    <property type="protein sequence ID" value="RSKR_0001064400.1"/>
    <property type="gene ID" value="RSKR_0001064400"/>
</dbReference>
<reference evidence="2" key="1">
    <citation type="submission" date="2016-11" db="UniProtKB">
        <authorList>
            <consortium name="WormBaseParasite"/>
        </authorList>
    </citation>
    <scope>IDENTIFICATION</scope>
    <source>
        <strain evidence="2">KR3021</strain>
    </source>
</reference>
<evidence type="ECO:0000313" key="2">
    <source>
        <dbReference type="WBParaSite" id="RSKR_0001064400.1"/>
    </source>
</evidence>
<organism evidence="1 2">
    <name type="scientific">Rhabditophanes sp. KR3021</name>
    <dbReference type="NCBI Taxonomy" id="114890"/>
    <lineage>
        <taxon>Eukaryota</taxon>
        <taxon>Metazoa</taxon>
        <taxon>Ecdysozoa</taxon>
        <taxon>Nematoda</taxon>
        <taxon>Chromadorea</taxon>
        <taxon>Rhabditida</taxon>
        <taxon>Tylenchina</taxon>
        <taxon>Panagrolaimomorpha</taxon>
        <taxon>Strongyloidoidea</taxon>
        <taxon>Alloionematidae</taxon>
        <taxon>Rhabditophanes</taxon>
    </lineage>
</organism>
<dbReference type="Proteomes" id="UP000095286">
    <property type="component" value="Unplaced"/>
</dbReference>